<keyword evidence="9" id="KW-1185">Reference proteome</keyword>
<dbReference type="Pfam" id="PF00005">
    <property type="entry name" value="ABC_tran"/>
    <property type="match status" value="1"/>
</dbReference>
<dbReference type="Gene3D" id="3.40.50.300">
    <property type="entry name" value="P-loop containing nucleotide triphosphate hydrolases"/>
    <property type="match status" value="1"/>
</dbReference>
<evidence type="ECO:0000256" key="5">
    <source>
        <dbReference type="ARBA" id="ARBA00022840"/>
    </source>
</evidence>
<evidence type="ECO:0000259" key="7">
    <source>
        <dbReference type="PROSITE" id="PS50893"/>
    </source>
</evidence>
<dbReference type="PROSITE" id="PS00211">
    <property type="entry name" value="ABC_TRANSPORTER_1"/>
    <property type="match status" value="1"/>
</dbReference>
<evidence type="ECO:0000313" key="8">
    <source>
        <dbReference type="EMBL" id="GHI78681.1"/>
    </source>
</evidence>
<gene>
    <name evidence="8" type="ORF">Sspor_42420</name>
</gene>
<keyword evidence="5" id="KW-0067">ATP-binding</keyword>
<keyword evidence="3" id="KW-0813">Transport</keyword>
<sequence>MLHTASEEDPVVVRGLRKQYGDSHVVRGVDLTIHKGEVFALLGPNGAGKTTTVEILEGVRQRTGGDVRVLGCDPADDRRDWRARIGVVPQSTGAYTDLTVREVVEHFAALYPAPLPVGQVIDMVGLGKHGKKQTTALSGGQQRRLDVAVGVVGDPELIFLDEPTTGLDPVARREAWDLVQYFADRGRTTVLTTHYLDEAEALAQRAAVIVDGKVAEVSRVSELGGRADTSTTVSFRMPPELAGRTLPALPAGVTVERDGTNGDAPGIVSILTRTPTAVLLVLLAWADEARVRELPELRVHRPTLEEIYLDLISRNREAKAGTP</sequence>
<dbReference type="Proteomes" id="UP000608522">
    <property type="component" value="Unassembled WGS sequence"/>
</dbReference>
<keyword evidence="6" id="KW-0046">Antibiotic resistance</keyword>
<protein>
    <submittedName>
        <fullName evidence="8">ABC transporter</fullName>
    </submittedName>
</protein>
<feature type="domain" description="ABC transporter" evidence="7">
    <location>
        <begin position="11"/>
        <end position="236"/>
    </location>
</feature>
<dbReference type="SMART" id="SM00382">
    <property type="entry name" value="AAA"/>
    <property type="match status" value="1"/>
</dbReference>
<reference evidence="9" key="1">
    <citation type="submission" date="2023-07" db="EMBL/GenBank/DDBJ databases">
        <title>Whole genome shotgun sequence of Streptomyces spororaveus NBRC 15456.</title>
        <authorList>
            <person name="Komaki H."/>
            <person name="Tamura T."/>
        </authorList>
    </citation>
    <scope>NUCLEOTIDE SEQUENCE [LARGE SCALE GENOMIC DNA]</scope>
    <source>
        <strain evidence="9">NBRC 15456</strain>
    </source>
</reference>
<dbReference type="InterPro" id="IPR027417">
    <property type="entry name" value="P-loop_NTPase"/>
</dbReference>
<evidence type="ECO:0000256" key="6">
    <source>
        <dbReference type="ARBA" id="ARBA00023251"/>
    </source>
</evidence>
<dbReference type="CDD" id="cd03263">
    <property type="entry name" value="ABC_subfamily_A"/>
    <property type="match status" value="1"/>
</dbReference>
<organism evidence="8 9">
    <name type="scientific">Streptomyces spororaveus</name>
    <dbReference type="NCBI Taxonomy" id="284039"/>
    <lineage>
        <taxon>Bacteria</taxon>
        <taxon>Bacillati</taxon>
        <taxon>Actinomycetota</taxon>
        <taxon>Actinomycetes</taxon>
        <taxon>Kitasatosporales</taxon>
        <taxon>Streptomycetaceae</taxon>
        <taxon>Streptomyces</taxon>
    </lineage>
</organism>
<proteinExistence type="inferred from homology"/>
<keyword evidence="4" id="KW-0547">Nucleotide-binding</keyword>
<dbReference type="PANTHER" id="PTHR42711:SF5">
    <property type="entry name" value="ABC TRANSPORTER ATP-BINDING PROTEIN NATA"/>
    <property type="match status" value="1"/>
</dbReference>
<dbReference type="InterPro" id="IPR003593">
    <property type="entry name" value="AAA+_ATPase"/>
</dbReference>
<evidence type="ECO:0000313" key="9">
    <source>
        <dbReference type="Proteomes" id="UP000608522"/>
    </source>
</evidence>
<dbReference type="SUPFAM" id="SSF52540">
    <property type="entry name" value="P-loop containing nucleoside triphosphate hydrolases"/>
    <property type="match status" value="1"/>
</dbReference>
<dbReference type="PROSITE" id="PS50893">
    <property type="entry name" value="ABC_TRANSPORTER_2"/>
    <property type="match status" value="1"/>
</dbReference>
<comment type="caution">
    <text evidence="8">The sequence shown here is derived from an EMBL/GenBank/DDBJ whole genome shotgun (WGS) entry which is preliminary data.</text>
</comment>
<dbReference type="EMBL" id="BNED01000005">
    <property type="protein sequence ID" value="GHI78681.1"/>
    <property type="molecule type" value="Genomic_DNA"/>
</dbReference>
<dbReference type="PANTHER" id="PTHR42711">
    <property type="entry name" value="ABC TRANSPORTER ATP-BINDING PROTEIN"/>
    <property type="match status" value="1"/>
</dbReference>
<evidence type="ECO:0000256" key="4">
    <source>
        <dbReference type="ARBA" id="ARBA00022741"/>
    </source>
</evidence>
<name>A0ABQ3TE46_9ACTN</name>
<comment type="similarity">
    <text evidence="2">Belongs to the ABC transporter superfamily.</text>
</comment>
<evidence type="ECO:0000256" key="2">
    <source>
        <dbReference type="ARBA" id="ARBA00005417"/>
    </source>
</evidence>
<evidence type="ECO:0000256" key="3">
    <source>
        <dbReference type="ARBA" id="ARBA00022448"/>
    </source>
</evidence>
<dbReference type="RefSeq" id="WP_237403943.1">
    <property type="nucleotide sequence ID" value="NZ_BAAATO010000016.1"/>
</dbReference>
<evidence type="ECO:0000256" key="1">
    <source>
        <dbReference type="ARBA" id="ARBA00004202"/>
    </source>
</evidence>
<dbReference type="InterPro" id="IPR050763">
    <property type="entry name" value="ABC_transporter_ATP-binding"/>
</dbReference>
<dbReference type="InterPro" id="IPR017871">
    <property type="entry name" value="ABC_transporter-like_CS"/>
</dbReference>
<dbReference type="InterPro" id="IPR003439">
    <property type="entry name" value="ABC_transporter-like_ATP-bd"/>
</dbReference>
<accession>A0ABQ3TE46</accession>
<comment type="subcellular location">
    <subcellularLocation>
        <location evidence="1">Cell membrane</location>
        <topology evidence="1">Peripheral membrane protein</topology>
    </subcellularLocation>
</comment>